<feature type="non-terminal residue" evidence="2">
    <location>
        <position position="63"/>
    </location>
</feature>
<evidence type="ECO:0000313" key="2">
    <source>
        <dbReference type="EMBL" id="KOB64689.1"/>
    </source>
</evidence>
<gene>
    <name evidence="2" type="ORF">OBRU01_23819</name>
</gene>
<name>A0A0L7KP14_OPEBR</name>
<keyword evidence="3" id="KW-1185">Reference proteome</keyword>
<comment type="caution">
    <text evidence="2">The sequence shown here is derived from an EMBL/GenBank/DDBJ whole genome shotgun (WGS) entry which is preliminary data.</text>
</comment>
<dbReference type="AlphaFoldDB" id="A0A0L7KP14"/>
<feature type="region of interest" description="Disordered" evidence="1">
    <location>
        <begin position="1"/>
        <end position="33"/>
    </location>
</feature>
<sequence length="63" mass="6865">MTAQNSGIDKLRPPRSSGDHTAAGGCKEGRKEGHTEVLTEVKEKIALADCGISGLRFRRYQVH</sequence>
<dbReference type="Proteomes" id="UP000037510">
    <property type="component" value="Unassembled WGS sequence"/>
</dbReference>
<organism evidence="2 3">
    <name type="scientific">Operophtera brumata</name>
    <name type="common">Winter moth</name>
    <name type="synonym">Phalaena brumata</name>
    <dbReference type="NCBI Taxonomy" id="104452"/>
    <lineage>
        <taxon>Eukaryota</taxon>
        <taxon>Metazoa</taxon>
        <taxon>Ecdysozoa</taxon>
        <taxon>Arthropoda</taxon>
        <taxon>Hexapoda</taxon>
        <taxon>Insecta</taxon>
        <taxon>Pterygota</taxon>
        <taxon>Neoptera</taxon>
        <taxon>Endopterygota</taxon>
        <taxon>Lepidoptera</taxon>
        <taxon>Glossata</taxon>
        <taxon>Ditrysia</taxon>
        <taxon>Geometroidea</taxon>
        <taxon>Geometridae</taxon>
        <taxon>Larentiinae</taxon>
        <taxon>Operophtera</taxon>
    </lineage>
</organism>
<evidence type="ECO:0000256" key="1">
    <source>
        <dbReference type="SAM" id="MobiDB-lite"/>
    </source>
</evidence>
<dbReference type="EMBL" id="JTDY01008189">
    <property type="protein sequence ID" value="KOB64689.1"/>
    <property type="molecule type" value="Genomic_DNA"/>
</dbReference>
<feature type="non-terminal residue" evidence="2">
    <location>
        <position position="1"/>
    </location>
</feature>
<accession>A0A0L7KP14</accession>
<evidence type="ECO:0000313" key="3">
    <source>
        <dbReference type="Proteomes" id="UP000037510"/>
    </source>
</evidence>
<proteinExistence type="predicted"/>
<protein>
    <submittedName>
        <fullName evidence="2">Chromosome 3B, genomic scaffold, cultivar Chinese Spring</fullName>
    </submittedName>
</protein>
<reference evidence="2 3" key="1">
    <citation type="journal article" date="2015" name="Genome Biol. Evol.">
        <title>The genome of winter moth (Operophtera brumata) provides a genomic perspective on sexual dimorphism and phenology.</title>
        <authorList>
            <person name="Derks M.F."/>
            <person name="Smit S."/>
            <person name="Salis L."/>
            <person name="Schijlen E."/>
            <person name="Bossers A."/>
            <person name="Mateman C."/>
            <person name="Pijl A.S."/>
            <person name="de Ridder D."/>
            <person name="Groenen M.A."/>
            <person name="Visser M.E."/>
            <person name="Megens H.J."/>
        </authorList>
    </citation>
    <scope>NUCLEOTIDE SEQUENCE [LARGE SCALE GENOMIC DNA]</scope>
    <source>
        <strain evidence="2">WM2013NL</strain>
        <tissue evidence="2">Head and thorax</tissue>
    </source>
</reference>